<organism evidence="3 4">
    <name type="scientific">Dulcicalothrix desertica PCC 7102</name>
    <dbReference type="NCBI Taxonomy" id="232991"/>
    <lineage>
        <taxon>Bacteria</taxon>
        <taxon>Bacillati</taxon>
        <taxon>Cyanobacteriota</taxon>
        <taxon>Cyanophyceae</taxon>
        <taxon>Nostocales</taxon>
        <taxon>Calotrichaceae</taxon>
        <taxon>Dulcicalothrix</taxon>
    </lineage>
</organism>
<dbReference type="EMBL" id="RSCL01000007">
    <property type="protein sequence ID" value="RUT05899.1"/>
    <property type="molecule type" value="Genomic_DNA"/>
</dbReference>
<protein>
    <submittedName>
        <fullName evidence="3">Uncharacterized protein</fullName>
    </submittedName>
</protein>
<proteinExistence type="predicted"/>
<keyword evidence="4" id="KW-1185">Reference proteome</keyword>
<name>A0A433VIJ2_9CYAN</name>
<reference evidence="3" key="1">
    <citation type="submission" date="2018-12" db="EMBL/GenBank/DDBJ databases">
        <authorList>
            <person name="Will S."/>
            <person name="Neumann-Schaal M."/>
            <person name="Henke P."/>
        </authorList>
    </citation>
    <scope>NUCLEOTIDE SEQUENCE</scope>
    <source>
        <strain evidence="3">PCC 7102</strain>
    </source>
</reference>
<comment type="caution">
    <text evidence="3">The sequence shown here is derived from an EMBL/GenBank/DDBJ whole genome shotgun (WGS) entry which is preliminary data.</text>
</comment>
<gene>
    <name evidence="3" type="ORF">DSM106972_031050</name>
</gene>
<feature type="signal peptide" evidence="2">
    <location>
        <begin position="1"/>
        <end position="25"/>
    </location>
</feature>
<reference evidence="3" key="2">
    <citation type="journal article" date="2019" name="Genome Biol. Evol.">
        <title>Day and night: Metabolic profiles and evolutionary relationships of six axenic non-marine cyanobacteria.</title>
        <authorList>
            <person name="Will S.E."/>
            <person name="Henke P."/>
            <person name="Boedeker C."/>
            <person name="Huang S."/>
            <person name="Brinkmann H."/>
            <person name="Rohde M."/>
            <person name="Jarek M."/>
            <person name="Friedl T."/>
            <person name="Seufert S."/>
            <person name="Schumacher M."/>
            <person name="Overmann J."/>
            <person name="Neumann-Schaal M."/>
            <person name="Petersen J."/>
        </authorList>
    </citation>
    <scope>NUCLEOTIDE SEQUENCE [LARGE SCALE GENOMIC DNA]</scope>
    <source>
        <strain evidence="3">PCC 7102</strain>
    </source>
</reference>
<accession>A0A433VIJ2</accession>
<evidence type="ECO:0000256" key="2">
    <source>
        <dbReference type="SAM" id="SignalP"/>
    </source>
</evidence>
<feature type="compositionally biased region" description="Basic and acidic residues" evidence="1">
    <location>
        <begin position="590"/>
        <end position="599"/>
    </location>
</feature>
<feature type="chain" id="PRO_5030092556" evidence="2">
    <location>
        <begin position="26"/>
        <end position="599"/>
    </location>
</feature>
<evidence type="ECO:0000313" key="3">
    <source>
        <dbReference type="EMBL" id="RUT05899.1"/>
    </source>
</evidence>
<dbReference type="OrthoDB" id="517524at2"/>
<dbReference type="Proteomes" id="UP000271624">
    <property type="component" value="Unassembled WGS sequence"/>
</dbReference>
<evidence type="ECO:0000313" key="4">
    <source>
        <dbReference type="Proteomes" id="UP000271624"/>
    </source>
</evidence>
<feature type="region of interest" description="Disordered" evidence="1">
    <location>
        <begin position="27"/>
        <end position="50"/>
    </location>
</feature>
<feature type="region of interest" description="Disordered" evidence="1">
    <location>
        <begin position="570"/>
        <end position="599"/>
    </location>
</feature>
<sequence length="599" mass="65564">MLLRQIIISIICSSLLITQSSITLAQSSDSSGETSGTLQQKNQEEKPSIEAQTARAIRIGFTDGMISFINDRARSKIQLEWEPLPTDKSIIESARKYGYSPVPIKIRNEDLANGKWLTKISATEQNILKQALGVADLKNIRNSDSNFRQLWNLQNPIIQDLLRAKSIEASDYLAVVRDRNILATLLESNGISYSLEVKSDSLGTSSQLPRISDKKINWQINVYKFVVKQQPKVTLYRFAVKAVVEPFEIFFPTQVSEATKVNLEAGISFKQSDKNIGLLDDVRYISFSEETNIALEPRKEDLINKLNQEDASNKLEGILTFAGGSKKLGEVVSQGLLGGSKNISIVSGGVIDFGGGEISPLVGVNSEITNFGDASAGFLFGAGLGDQTSLFIGPSLQASIFTLSAGGLAVQGKKDTEVHLAGLISVDLSRLTGSKKVTNTINLRDKEIGGNWGKASGELLKDLTLLEWTFTSSNSQFRSFSLRKVCDSKRLPVPEEKQTVLTINANDNKIIKFIPKGIYKYEVPPGFQLVTPTLAGSESVLTPAPINPDSDPLEMRESTLESITLQGVEMKKSPNAKINDGENKVNNFCKEQEKPKNSP</sequence>
<dbReference type="AlphaFoldDB" id="A0A433VIJ2"/>
<dbReference type="RefSeq" id="WP_127081616.1">
    <property type="nucleotide sequence ID" value="NZ_RSCL01000007.1"/>
</dbReference>
<evidence type="ECO:0000256" key="1">
    <source>
        <dbReference type="SAM" id="MobiDB-lite"/>
    </source>
</evidence>
<keyword evidence="2" id="KW-0732">Signal</keyword>
<feature type="compositionally biased region" description="Polar residues" evidence="1">
    <location>
        <begin position="27"/>
        <end position="41"/>
    </location>
</feature>